<evidence type="ECO:0000313" key="3">
    <source>
        <dbReference type="EMBL" id="CEP13275.1"/>
    </source>
</evidence>
<evidence type="ECO:0000256" key="1">
    <source>
        <dbReference type="ARBA" id="ARBA00007319"/>
    </source>
</evidence>
<comment type="similarity">
    <text evidence="1">Belongs to the peptidase M24 family.</text>
</comment>
<evidence type="ECO:0000313" key="4">
    <source>
        <dbReference type="Proteomes" id="UP000054107"/>
    </source>
</evidence>
<protein>
    <recommendedName>
        <fullName evidence="2">Peptidase M24 domain-containing protein</fullName>
    </recommendedName>
</protein>
<dbReference type="InterPro" id="IPR036388">
    <property type="entry name" value="WH-like_DNA-bd_sf"/>
</dbReference>
<accession>A0A0B7ND12</accession>
<dbReference type="Gene3D" id="3.90.230.10">
    <property type="entry name" value="Creatinase/methionine aminopeptidase superfamily"/>
    <property type="match status" value="1"/>
</dbReference>
<dbReference type="InterPro" id="IPR000994">
    <property type="entry name" value="Pept_M24"/>
</dbReference>
<gene>
    <name evidence="3" type="primary">PARPA_07330.1 scaffold 27460</name>
</gene>
<dbReference type="Proteomes" id="UP000054107">
    <property type="component" value="Unassembled WGS sequence"/>
</dbReference>
<dbReference type="PANTHER" id="PTHR10804:SF11">
    <property type="entry name" value="PROLIFERATION-ASSOCIATED PROTEIN 2G4"/>
    <property type="match status" value="1"/>
</dbReference>
<dbReference type="CDD" id="cd01089">
    <property type="entry name" value="PA2G4-like"/>
    <property type="match status" value="1"/>
</dbReference>
<dbReference type="InterPro" id="IPR047113">
    <property type="entry name" value="PA2G4/ARX1"/>
</dbReference>
<dbReference type="Gene3D" id="1.10.10.10">
    <property type="entry name" value="Winged helix-like DNA-binding domain superfamily/Winged helix DNA-binding domain"/>
    <property type="match status" value="1"/>
</dbReference>
<dbReference type="FunFam" id="1.10.10.10:FF:000029">
    <property type="entry name" value="Proliferation-associated 2G4, a"/>
    <property type="match status" value="1"/>
</dbReference>
<dbReference type="SUPFAM" id="SSF46785">
    <property type="entry name" value="Winged helix' DNA-binding domain"/>
    <property type="match status" value="1"/>
</dbReference>
<organism evidence="3 4">
    <name type="scientific">Parasitella parasitica</name>
    <dbReference type="NCBI Taxonomy" id="35722"/>
    <lineage>
        <taxon>Eukaryota</taxon>
        <taxon>Fungi</taxon>
        <taxon>Fungi incertae sedis</taxon>
        <taxon>Mucoromycota</taxon>
        <taxon>Mucoromycotina</taxon>
        <taxon>Mucoromycetes</taxon>
        <taxon>Mucorales</taxon>
        <taxon>Mucorineae</taxon>
        <taxon>Mucoraceae</taxon>
        <taxon>Parasitella</taxon>
    </lineage>
</organism>
<sequence>MSNMEVSMAYPASKFEADNSLTNPDVVEKYQLAADIVNGILPLVVAKVDTGISVCDLCQYGDDLMKAHTEKMFKNSERGIAVPTCVSVNNIVQNFSPLSENDINLKPGDVVKIELGVHVDGYIATAAHTIVVPSNPQEPTTGKAADVIAATHYAYETALRMLRPGIKASEITRVITEIAAYFRCQPVEGTFSSPMKRFVLRAGKDIENRFLEELIIQDLEKYDFEIEANQVYQLNVVLTTGDGSVKNTEYKPFVYQRDVNKSYQLKMKSARQAYAEINANHTVFPFATRSLSSNTARLGLTSLLEHKLVTAYSAMRTKLNSDLVAQFKGTIMVTAEGPVRNTRALQLPFVHSLFCIPQTTTAATVLSTPEVNEIRQAKPLAAVDVTFGDRRVEKEDVDMDME</sequence>
<evidence type="ECO:0000259" key="2">
    <source>
        <dbReference type="Pfam" id="PF00557"/>
    </source>
</evidence>
<dbReference type="Pfam" id="PF00557">
    <property type="entry name" value="Peptidase_M24"/>
    <property type="match status" value="1"/>
</dbReference>
<feature type="domain" description="Peptidase M24" evidence="2">
    <location>
        <begin position="29"/>
        <end position="181"/>
    </location>
</feature>
<dbReference type="EMBL" id="LN729513">
    <property type="protein sequence ID" value="CEP13275.1"/>
    <property type="molecule type" value="Genomic_DNA"/>
</dbReference>
<dbReference type="OrthoDB" id="5876363at2759"/>
<dbReference type="InterPro" id="IPR036390">
    <property type="entry name" value="WH_DNA-bd_sf"/>
</dbReference>
<proteinExistence type="inferred from homology"/>
<dbReference type="InterPro" id="IPR036005">
    <property type="entry name" value="Creatinase/aminopeptidase-like"/>
</dbReference>
<reference evidence="3 4" key="1">
    <citation type="submission" date="2014-09" db="EMBL/GenBank/DDBJ databases">
        <authorList>
            <person name="Ellenberger Sabrina"/>
        </authorList>
    </citation>
    <scope>NUCLEOTIDE SEQUENCE [LARGE SCALE GENOMIC DNA]</scope>
    <source>
        <strain evidence="3 4">CBS 412.66</strain>
    </source>
</reference>
<name>A0A0B7ND12_9FUNG</name>
<dbReference type="STRING" id="35722.A0A0B7ND12"/>
<dbReference type="SUPFAM" id="SSF55920">
    <property type="entry name" value="Creatinase/aminopeptidase"/>
    <property type="match status" value="1"/>
</dbReference>
<dbReference type="PANTHER" id="PTHR10804">
    <property type="entry name" value="PROTEASE FAMILY M24 METHIONYL AMINOPEPTIDASE, AMINOPEPTIDASE P"/>
    <property type="match status" value="1"/>
</dbReference>
<dbReference type="AlphaFoldDB" id="A0A0B7ND12"/>
<keyword evidence="4" id="KW-1185">Reference proteome</keyword>